<protein>
    <submittedName>
        <fullName evidence="2">Uncharacterized protein</fullName>
    </submittedName>
</protein>
<dbReference type="Proteomes" id="UP001359559">
    <property type="component" value="Unassembled WGS sequence"/>
</dbReference>
<evidence type="ECO:0000256" key="1">
    <source>
        <dbReference type="SAM" id="Phobius"/>
    </source>
</evidence>
<comment type="caution">
    <text evidence="2">The sequence shown here is derived from an EMBL/GenBank/DDBJ whole genome shotgun (WGS) entry which is preliminary data.</text>
</comment>
<accession>A0AAN9J8Z9</accession>
<evidence type="ECO:0000313" key="3">
    <source>
        <dbReference type="Proteomes" id="UP001359559"/>
    </source>
</evidence>
<keyword evidence="1" id="KW-1133">Transmembrane helix</keyword>
<dbReference type="AlphaFoldDB" id="A0AAN9J8Z9"/>
<keyword evidence="3" id="KW-1185">Reference proteome</keyword>
<organism evidence="2 3">
    <name type="scientific">Clitoria ternatea</name>
    <name type="common">Butterfly pea</name>
    <dbReference type="NCBI Taxonomy" id="43366"/>
    <lineage>
        <taxon>Eukaryota</taxon>
        <taxon>Viridiplantae</taxon>
        <taxon>Streptophyta</taxon>
        <taxon>Embryophyta</taxon>
        <taxon>Tracheophyta</taxon>
        <taxon>Spermatophyta</taxon>
        <taxon>Magnoliopsida</taxon>
        <taxon>eudicotyledons</taxon>
        <taxon>Gunneridae</taxon>
        <taxon>Pentapetalae</taxon>
        <taxon>rosids</taxon>
        <taxon>fabids</taxon>
        <taxon>Fabales</taxon>
        <taxon>Fabaceae</taxon>
        <taxon>Papilionoideae</taxon>
        <taxon>50 kb inversion clade</taxon>
        <taxon>NPAAA clade</taxon>
        <taxon>indigoferoid/millettioid clade</taxon>
        <taxon>Phaseoleae</taxon>
        <taxon>Clitoria</taxon>
    </lineage>
</organism>
<evidence type="ECO:0000313" key="2">
    <source>
        <dbReference type="EMBL" id="KAK7293924.1"/>
    </source>
</evidence>
<dbReference type="EMBL" id="JAYKXN010000004">
    <property type="protein sequence ID" value="KAK7293924.1"/>
    <property type="molecule type" value="Genomic_DNA"/>
</dbReference>
<keyword evidence="1" id="KW-0472">Membrane</keyword>
<sequence>MYGICRGDLFVYVFQRSPRWLMRPIVAHLALLLLGLLFNFSPENHISPLIYCMGIKPHQDDVVHVDRHVNNHVIGKTYKSI</sequence>
<name>A0AAN9J8Z9_CLITE</name>
<feature type="transmembrane region" description="Helical" evidence="1">
    <location>
        <begin position="20"/>
        <end position="40"/>
    </location>
</feature>
<reference evidence="2 3" key="1">
    <citation type="submission" date="2024-01" db="EMBL/GenBank/DDBJ databases">
        <title>The genomes of 5 underutilized Papilionoideae crops provide insights into root nodulation and disease resistance.</title>
        <authorList>
            <person name="Yuan L."/>
        </authorList>
    </citation>
    <scope>NUCLEOTIDE SEQUENCE [LARGE SCALE GENOMIC DNA]</scope>
    <source>
        <strain evidence="2">LY-2023</strain>
        <tissue evidence="2">Leaf</tissue>
    </source>
</reference>
<keyword evidence="1" id="KW-0812">Transmembrane</keyword>
<gene>
    <name evidence="2" type="ORF">RJT34_16803</name>
</gene>
<proteinExistence type="predicted"/>